<evidence type="ECO:0000313" key="1">
    <source>
        <dbReference type="EMBL" id="MPC29291.1"/>
    </source>
</evidence>
<dbReference type="EMBL" id="VSRR010002046">
    <property type="protein sequence ID" value="MPC29291.1"/>
    <property type="molecule type" value="Genomic_DNA"/>
</dbReference>
<accession>A0A5B7E5L1</accession>
<proteinExistence type="predicted"/>
<keyword evidence="2" id="KW-1185">Reference proteome</keyword>
<comment type="caution">
    <text evidence="1">The sequence shown here is derived from an EMBL/GenBank/DDBJ whole genome shotgun (WGS) entry which is preliminary data.</text>
</comment>
<gene>
    <name evidence="1" type="ORF">E2C01_022515</name>
</gene>
<evidence type="ECO:0000313" key="2">
    <source>
        <dbReference type="Proteomes" id="UP000324222"/>
    </source>
</evidence>
<name>A0A5B7E5L1_PORTR</name>
<dbReference type="Proteomes" id="UP000324222">
    <property type="component" value="Unassembled WGS sequence"/>
</dbReference>
<sequence length="79" mass="8941">MLINITGNLFNRAESLRGLHQNTANRVITMNLTLFTTTFLKKKTRKVTRFCVIPRCAGTRSGISVTVRLQQAFLPPLCF</sequence>
<protein>
    <submittedName>
        <fullName evidence="1">Uncharacterized protein</fullName>
    </submittedName>
</protein>
<dbReference type="AlphaFoldDB" id="A0A5B7E5L1"/>
<reference evidence="1 2" key="1">
    <citation type="submission" date="2019-05" db="EMBL/GenBank/DDBJ databases">
        <title>Another draft genome of Portunus trituberculatus and its Hox gene families provides insights of decapod evolution.</title>
        <authorList>
            <person name="Jeong J.-H."/>
            <person name="Song I."/>
            <person name="Kim S."/>
            <person name="Choi T."/>
            <person name="Kim D."/>
            <person name="Ryu S."/>
            <person name="Kim W."/>
        </authorList>
    </citation>
    <scope>NUCLEOTIDE SEQUENCE [LARGE SCALE GENOMIC DNA]</scope>
    <source>
        <tissue evidence="1">Muscle</tissue>
    </source>
</reference>
<organism evidence="1 2">
    <name type="scientific">Portunus trituberculatus</name>
    <name type="common">Swimming crab</name>
    <name type="synonym">Neptunus trituberculatus</name>
    <dbReference type="NCBI Taxonomy" id="210409"/>
    <lineage>
        <taxon>Eukaryota</taxon>
        <taxon>Metazoa</taxon>
        <taxon>Ecdysozoa</taxon>
        <taxon>Arthropoda</taxon>
        <taxon>Crustacea</taxon>
        <taxon>Multicrustacea</taxon>
        <taxon>Malacostraca</taxon>
        <taxon>Eumalacostraca</taxon>
        <taxon>Eucarida</taxon>
        <taxon>Decapoda</taxon>
        <taxon>Pleocyemata</taxon>
        <taxon>Brachyura</taxon>
        <taxon>Eubrachyura</taxon>
        <taxon>Portunoidea</taxon>
        <taxon>Portunidae</taxon>
        <taxon>Portuninae</taxon>
        <taxon>Portunus</taxon>
    </lineage>
</organism>